<name>A0A8S5V078_9CAUD</name>
<organism evidence="4">
    <name type="scientific">Siphoviridae sp. ctBeL15</name>
    <dbReference type="NCBI Taxonomy" id="2825374"/>
    <lineage>
        <taxon>Viruses</taxon>
        <taxon>Duplodnaviria</taxon>
        <taxon>Heunggongvirae</taxon>
        <taxon>Uroviricota</taxon>
        <taxon>Caudoviricetes</taxon>
    </lineage>
</organism>
<dbReference type="PROSITE" id="PS00092">
    <property type="entry name" value="N6_MTASE"/>
    <property type="match status" value="1"/>
</dbReference>
<dbReference type="PROSITE" id="PS51143">
    <property type="entry name" value="MT_A70"/>
    <property type="match status" value="1"/>
</dbReference>
<keyword evidence="1 4" id="KW-0489">Methyltransferase</keyword>
<evidence type="ECO:0000256" key="2">
    <source>
        <dbReference type="ARBA" id="ARBA00022679"/>
    </source>
</evidence>
<accession>A0A8S5V078</accession>
<dbReference type="Pfam" id="PF05063">
    <property type="entry name" value="MT-A70"/>
    <property type="match status" value="1"/>
</dbReference>
<evidence type="ECO:0000256" key="1">
    <source>
        <dbReference type="ARBA" id="ARBA00022603"/>
    </source>
</evidence>
<protein>
    <submittedName>
        <fullName evidence="4">N6 adenosine methyltransferase subunit</fullName>
    </submittedName>
</protein>
<dbReference type="SUPFAM" id="SSF53335">
    <property type="entry name" value="S-adenosyl-L-methionine-dependent methyltransferases"/>
    <property type="match status" value="1"/>
</dbReference>
<evidence type="ECO:0000313" key="4">
    <source>
        <dbReference type="EMBL" id="DAG00015.1"/>
    </source>
</evidence>
<dbReference type="GO" id="GO:0008168">
    <property type="term" value="F:methyltransferase activity"/>
    <property type="evidence" value="ECO:0007669"/>
    <property type="project" value="UniProtKB-KW"/>
</dbReference>
<proteinExistence type="predicted"/>
<dbReference type="InterPro" id="IPR002052">
    <property type="entry name" value="DNA_methylase_N6_adenine_CS"/>
</dbReference>
<dbReference type="InterPro" id="IPR007757">
    <property type="entry name" value="MT-A70-like"/>
</dbReference>
<keyword evidence="2" id="KW-0808">Transferase</keyword>
<reference evidence="4" key="1">
    <citation type="journal article" date="2021" name="Proc. Natl. Acad. Sci. U.S.A.">
        <title>A Catalog of Tens of Thousands of Viruses from Human Metagenomes Reveals Hidden Associations with Chronic Diseases.</title>
        <authorList>
            <person name="Tisza M.J."/>
            <person name="Buck C.B."/>
        </authorList>
    </citation>
    <scope>NUCLEOTIDE SEQUENCE</scope>
    <source>
        <strain evidence="4">CtBeL15</strain>
    </source>
</reference>
<dbReference type="InterPro" id="IPR029063">
    <property type="entry name" value="SAM-dependent_MTases_sf"/>
</dbReference>
<dbReference type="GO" id="GO:0032259">
    <property type="term" value="P:methylation"/>
    <property type="evidence" value="ECO:0007669"/>
    <property type="project" value="UniProtKB-KW"/>
</dbReference>
<evidence type="ECO:0000256" key="3">
    <source>
        <dbReference type="ARBA" id="ARBA00022691"/>
    </source>
</evidence>
<dbReference type="GO" id="GO:0003676">
    <property type="term" value="F:nucleic acid binding"/>
    <property type="evidence" value="ECO:0007669"/>
    <property type="project" value="InterPro"/>
</dbReference>
<dbReference type="PANTHER" id="PTHR12829:SF7">
    <property type="entry name" value="N6-ADENOSINE-METHYLTRANSFERASE CATALYTIC SUBUNIT"/>
    <property type="match status" value="1"/>
</dbReference>
<dbReference type="EMBL" id="BK016176">
    <property type="protein sequence ID" value="DAG00015.1"/>
    <property type="molecule type" value="Genomic_DNA"/>
</dbReference>
<sequence>MVLTRMLYGGEKVFLLPLTRRLDYRLPKGRAQVAGKLDRGSALDMVVDILETDKKYSVIYADPPWTFKTYSAKGKEKKSAEAHYRCMGKEDIQALPVQGIAAEDCVLFLWVTMPCLEEGLELIRKWGFTYKTCAFTWVKQNRKSDGLFWGLGFWTRANAELCLLATRGKPKRVSKGVHSVVLSHVREHSRKPDEVRDRIVELMGDIPRIELFARQQVDGWDCWGDEV</sequence>
<keyword evidence="3" id="KW-0949">S-adenosyl-L-methionine</keyword>
<dbReference type="PANTHER" id="PTHR12829">
    <property type="entry name" value="N6-ADENOSINE-METHYLTRANSFERASE"/>
    <property type="match status" value="1"/>
</dbReference>